<reference evidence="9" key="1">
    <citation type="journal article" date="2020" name="mSystems">
        <title>Genome- and Community-Level Interaction Insights into Carbon Utilization and Element Cycling Functions of Hydrothermarchaeota in Hydrothermal Sediment.</title>
        <authorList>
            <person name="Zhou Z."/>
            <person name="Liu Y."/>
            <person name="Xu W."/>
            <person name="Pan J."/>
            <person name="Luo Z.H."/>
            <person name="Li M."/>
        </authorList>
    </citation>
    <scope>NUCLEOTIDE SEQUENCE [LARGE SCALE GENOMIC DNA]</scope>
    <source>
        <strain evidence="9">SpSt-69</strain>
    </source>
</reference>
<dbReference type="GO" id="GO:0009267">
    <property type="term" value="P:cellular response to starvation"/>
    <property type="evidence" value="ECO:0007669"/>
    <property type="project" value="InterPro"/>
</dbReference>
<feature type="domain" description="CstA N-terminal" evidence="8">
    <location>
        <begin position="4"/>
        <end position="345"/>
    </location>
</feature>
<feature type="transmembrane region" description="Helical" evidence="7">
    <location>
        <begin position="159"/>
        <end position="178"/>
    </location>
</feature>
<feature type="transmembrane region" description="Helical" evidence="7">
    <location>
        <begin position="6"/>
        <end position="21"/>
    </location>
</feature>
<evidence type="ECO:0000256" key="3">
    <source>
        <dbReference type="ARBA" id="ARBA00022475"/>
    </source>
</evidence>
<feature type="domain" description="CstA N-terminal" evidence="8">
    <location>
        <begin position="348"/>
        <end position="493"/>
    </location>
</feature>
<comment type="caution">
    <text evidence="9">The sequence shown here is derived from an EMBL/GenBank/DDBJ whole genome shotgun (WGS) entry which is preliminary data.</text>
</comment>
<feature type="transmembrane region" description="Helical" evidence="7">
    <location>
        <begin position="321"/>
        <end position="342"/>
    </location>
</feature>
<evidence type="ECO:0000256" key="7">
    <source>
        <dbReference type="SAM" id="Phobius"/>
    </source>
</evidence>
<feature type="transmembrane region" description="Helical" evidence="7">
    <location>
        <begin position="245"/>
        <end position="261"/>
    </location>
</feature>
<feature type="transmembrane region" description="Helical" evidence="7">
    <location>
        <begin position="85"/>
        <end position="106"/>
    </location>
</feature>
<comment type="subcellular location">
    <subcellularLocation>
        <location evidence="1">Cell membrane</location>
        <topology evidence="1">Multi-pass membrane protein</topology>
    </subcellularLocation>
</comment>
<proteinExistence type="inferred from homology"/>
<evidence type="ECO:0000313" key="9">
    <source>
        <dbReference type="EMBL" id="HGL17351.1"/>
    </source>
</evidence>
<evidence type="ECO:0000256" key="2">
    <source>
        <dbReference type="ARBA" id="ARBA00007755"/>
    </source>
</evidence>
<gene>
    <name evidence="9" type="ORF">ENU66_03325</name>
</gene>
<keyword evidence="6 7" id="KW-0472">Membrane</keyword>
<dbReference type="InterPro" id="IPR051605">
    <property type="entry name" value="CstA"/>
</dbReference>
<evidence type="ECO:0000259" key="8">
    <source>
        <dbReference type="Pfam" id="PF02554"/>
    </source>
</evidence>
<keyword evidence="5 7" id="KW-1133">Transmembrane helix</keyword>
<evidence type="ECO:0000256" key="5">
    <source>
        <dbReference type="ARBA" id="ARBA00022989"/>
    </source>
</evidence>
<keyword evidence="4 7" id="KW-0812">Transmembrane</keyword>
<dbReference type="PANTHER" id="PTHR30252:SF0">
    <property type="entry name" value="PEPTIDE TRANSPORTER CSTA"/>
    <property type="match status" value="1"/>
</dbReference>
<dbReference type="GO" id="GO:0005886">
    <property type="term" value="C:plasma membrane"/>
    <property type="evidence" value="ECO:0007669"/>
    <property type="project" value="UniProtKB-SubCell"/>
</dbReference>
<feature type="transmembrane region" description="Helical" evidence="7">
    <location>
        <begin position="281"/>
        <end position="301"/>
    </location>
</feature>
<evidence type="ECO:0000256" key="1">
    <source>
        <dbReference type="ARBA" id="ARBA00004651"/>
    </source>
</evidence>
<feature type="transmembrane region" description="Helical" evidence="7">
    <location>
        <begin position="444"/>
        <end position="467"/>
    </location>
</feature>
<dbReference type="PANTHER" id="PTHR30252">
    <property type="entry name" value="INNER MEMBRANE PEPTIDE TRANSPORTER"/>
    <property type="match status" value="1"/>
</dbReference>
<dbReference type="InterPro" id="IPR003706">
    <property type="entry name" value="CstA_N"/>
</dbReference>
<feature type="transmembrane region" description="Helical" evidence="7">
    <location>
        <begin position="190"/>
        <end position="210"/>
    </location>
</feature>
<organism evidence="9">
    <name type="scientific">candidate division WOR-3 bacterium</name>
    <dbReference type="NCBI Taxonomy" id="2052148"/>
    <lineage>
        <taxon>Bacteria</taxon>
        <taxon>Bacteria division WOR-3</taxon>
    </lineage>
</organism>
<feature type="transmembrane region" description="Helical" evidence="7">
    <location>
        <begin position="479"/>
        <end position="499"/>
    </location>
</feature>
<feature type="transmembrane region" description="Helical" evidence="7">
    <location>
        <begin position="413"/>
        <end position="432"/>
    </location>
</feature>
<dbReference type="Pfam" id="PF02554">
    <property type="entry name" value="CstA"/>
    <property type="match status" value="2"/>
</dbReference>
<protein>
    <submittedName>
        <fullName evidence="9">Carbon starvation protein A</fullName>
    </submittedName>
</protein>
<feature type="transmembrane region" description="Helical" evidence="7">
    <location>
        <begin position="60"/>
        <end position="79"/>
    </location>
</feature>
<accession>A0A7V4E538</accession>
<feature type="transmembrane region" description="Helical" evidence="7">
    <location>
        <begin position="216"/>
        <end position="236"/>
    </location>
</feature>
<dbReference type="EMBL" id="DTDJ01000025">
    <property type="protein sequence ID" value="HGL17351.1"/>
    <property type="molecule type" value="Genomic_DNA"/>
</dbReference>
<dbReference type="AlphaFoldDB" id="A0A7V4E538"/>
<evidence type="ECO:0000256" key="4">
    <source>
        <dbReference type="ARBA" id="ARBA00022692"/>
    </source>
</evidence>
<comment type="similarity">
    <text evidence="2">Belongs to the peptide transporter carbon starvation (CstA) (TC 2.A.114) family.</text>
</comment>
<feature type="transmembrane region" description="Helical" evidence="7">
    <location>
        <begin position="374"/>
        <end position="392"/>
    </location>
</feature>
<name>A0A7V4E538_UNCW3</name>
<sequence>MTTLYILAVILIFGLAFRFYGKFLENTYKVKDGEPVPSKEKYDGVDYVPTNKLVLLGHHFSSIAGAGPIVGPIIAGLAFGWGPAILWILFGSIFIGGVHDFSSLIISIRHGGRSIAEVAKKYINKSTYKIFLVFIWLALMYVVAVFLDLSADTFAKEPAVAQVSVLYIFIAILFGISLYRLKFKLGPSTVLALIIILAGIVYSLSNPFLALSKQSWIWVLIVYAFLASILPVWFLLQPRDYLSSYFLYFTVIIGLVGLIFGKNQISYPAFISFNSKSIGPLIPFMFITIACGAISGFHSLVASGTTSKQVDNAKNARFATYGGMLLEGLVAAIALSTVMILAKGQTGANPQQIYSQGIGKFCSIIGINPRAGQILGYLAISAFILTTVDTATRIARYIFQELFEIKESLNSRILATVISLILPILLLNMKLKDFSGNIVPVWKVVWPIFGTTNQLLAALVLLVIYVWVKRENFKHSLAIILPMLFMLFMTLTALAYTLVIKMTNGQYDVITITALILFGLAIFVVIESVSAVRKKEV</sequence>
<evidence type="ECO:0000256" key="6">
    <source>
        <dbReference type="ARBA" id="ARBA00023136"/>
    </source>
</evidence>
<feature type="transmembrane region" description="Helical" evidence="7">
    <location>
        <begin position="505"/>
        <end position="526"/>
    </location>
</feature>
<feature type="transmembrane region" description="Helical" evidence="7">
    <location>
        <begin position="127"/>
        <end position="147"/>
    </location>
</feature>
<keyword evidence="3" id="KW-1003">Cell membrane</keyword>